<dbReference type="Proteomes" id="UP000009046">
    <property type="component" value="Unassembled WGS sequence"/>
</dbReference>
<dbReference type="eggNOG" id="ENOG502QTYI">
    <property type="taxonomic scope" value="Eukaryota"/>
</dbReference>
<dbReference type="EC" id="3.1.1.4" evidence="3"/>
<dbReference type="InterPro" id="IPR033113">
    <property type="entry name" value="PLA2_histidine"/>
</dbReference>
<dbReference type="EMBL" id="DS235784">
    <property type="protein sequence ID" value="EEB16948.1"/>
    <property type="molecule type" value="Genomic_DNA"/>
</dbReference>
<sequence>MKQSPNVRGSGSSSGGCSDGGSSGGGGGGGGDESLIVDEKLGRTKWCGTGNVANSYNDLGIWVKEDRCCREHDHCPIQLEPGQCRNGICNFSPFTRSHCDCDNAFRRCLEKTKSNIANIIGSIYFNVAQGTCISERRFCPQAMRCSVGEFRRNRPYKPSSSFSFSSGSGSSGLVRIYNLKKKLFSNLFSGIFGGNRHLIIL</sequence>
<dbReference type="FunCoup" id="E0VU92">
    <property type="interactions" value="54"/>
</dbReference>
<keyword evidence="10" id="KW-0378">Hydrolase</keyword>
<dbReference type="PANTHER" id="PTHR12253">
    <property type="entry name" value="RH14732P"/>
    <property type="match status" value="1"/>
</dbReference>
<evidence type="ECO:0000256" key="1">
    <source>
        <dbReference type="ARBA" id="ARBA00001913"/>
    </source>
</evidence>
<gene>
    <name evidence="11" type="primary">8231227</name>
    <name evidence="10" type="ORF">Phum_PHUM448360</name>
</gene>
<keyword evidence="4" id="KW-0964">Secreted</keyword>
<organism>
    <name type="scientific">Pediculus humanus subsp. corporis</name>
    <name type="common">Body louse</name>
    <dbReference type="NCBI Taxonomy" id="121224"/>
    <lineage>
        <taxon>Eukaryota</taxon>
        <taxon>Metazoa</taxon>
        <taxon>Ecdysozoa</taxon>
        <taxon>Arthropoda</taxon>
        <taxon>Hexapoda</taxon>
        <taxon>Insecta</taxon>
        <taxon>Pterygota</taxon>
        <taxon>Neoptera</taxon>
        <taxon>Paraneoptera</taxon>
        <taxon>Psocodea</taxon>
        <taxon>Troctomorpha</taxon>
        <taxon>Phthiraptera</taxon>
        <taxon>Anoplura</taxon>
        <taxon>Pediculidae</taxon>
        <taxon>Pediculus</taxon>
    </lineage>
</organism>
<dbReference type="EnsemblMetazoa" id="PHUM448360-RA">
    <property type="protein sequence ID" value="PHUM448360-PA"/>
    <property type="gene ID" value="PHUM448360"/>
</dbReference>
<dbReference type="GO" id="GO:0005576">
    <property type="term" value="C:extracellular region"/>
    <property type="evidence" value="ECO:0007669"/>
    <property type="project" value="UniProtKB-SubCell"/>
</dbReference>
<dbReference type="GO" id="GO:0006644">
    <property type="term" value="P:phospholipid metabolic process"/>
    <property type="evidence" value="ECO:0007669"/>
    <property type="project" value="InterPro"/>
</dbReference>
<name>E0VU92_PEDHC</name>
<evidence type="ECO:0000313" key="10">
    <source>
        <dbReference type="EMBL" id="EEB16948.1"/>
    </source>
</evidence>
<dbReference type="InParanoid" id="E0VU92"/>
<evidence type="ECO:0000313" key="11">
    <source>
        <dbReference type="EnsemblMetazoa" id="PHUM448360-PA"/>
    </source>
</evidence>
<comment type="subcellular location">
    <subcellularLocation>
        <location evidence="2">Secreted</location>
    </subcellularLocation>
</comment>
<keyword evidence="6" id="KW-0443">Lipid metabolism</keyword>
<dbReference type="GeneID" id="8231227"/>
<dbReference type="SUPFAM" id="SSF48619">
    <property type="entry name" value="Phospholipase A2, PLA2"/>
    <property type="match status" value="1"/>
</dbReference>
<evidence type="ECO:0000256" key="3">
    <source>
        <dbReference type="ARBA" id="ARBA00013278"/>
    </source>
</evidence>
<reference evidence="10" key="2">
    <citation type="submission" date="2007-04" db="EMBL/GenBank/DDBJ databases">
        <title>The genome of the human body louse.</title>
        <authorList>
            <consortium name="The Human Body Louse Genome Consortium"/>
            <person name="Kirkness E."/>
            <person name="Walenz B."/>
            <person name="Hass B."/>
            <person name="Bruggner R."/>
            <person name="Strausberg R."/>
        </authorList>
    </citation>
    <scope>NUCLEOTIDE SEQUENCE</scope>
    <source>
        <strain evidence="10">USDA</strain>
    </source>
</reference>
<dbReference type="STRING" id="121224.E0VU92"/>
<dbReference type="AlphaFoldDB" id="E0VU92"/>
<dbReference type="HOGENOM" id="CLU_1361889_0_0_1"/>
<dbReference type="OrthoDB" id="6501032at2759"/>
<dbReference type="InterPro" id="IPR036444">
    <property type="entry name" value="PLipase_A2_dom_sf"/>
</dbReference>
<dbReference type="KEGG" id="phu:Phum_PHUM448360"/>
<dbReference type="InterPro" id="IPR016090">
    <property type="entry name" value="PLA2-like_dom"/>
</dbReference>
<evidence type="ECO:0000256" key="5">
    <source>
        <dbReference type="ARBA" id="ARBA00022963"/>
    </source>
</evidence>
<keyword evidence="12" id="KW-1185">Reference proteome</keyword>
<accession>E0VU92</accession>
<evidence type="ECO:0000256" key="7">
    <source>
        <dbReference type="ARBA" id="ARBA00029903"/>
    </source>
</evidence>
<evidence type="ECO:0000256" key="2">
    <source>
        <dbReference type="ARBA" id="ARBA00004613"/>
    </source>
</evidence>
<evidence type="ECO:0000256" key="8">
    <source>
        <dbReference type="SAM" id="MobiDB-lite"/>
    </source>
</evidence>
<dbReference type="VEuPathDB" id="VectorBase:PHUM448360"/>
<dbReference type="CTD" id="8231227"/>
<dbReference type="CDD" id="cd04704">
    <property type="entry name" value="PLA2_bee_venom_like"/>
    <property type="match status" value="1"/>
</dbReference>
<feature type="domain" description="Phospholipase A2-like central" evidence="9">
    <location>
        <begin position="43"/>
        <end position="135"/>
    </location>
</feature>
<dbReference type="GO" id="GO:0016042">
    <property type="term" value="P:lipid catabolic process"/>
    <property type="evidence" value="ECO:0007669"/>
    <property type="project" value="UniProtKB-KW"/>
</dbReference>
<dbReference type="RefSeq" id="XP_002429686.1">
    <property type="nucleotide sequence ID" value="XM_002429641.1"/>
</dbReference>
<proteinExistence type="predicted"/>
<evidence type="ECO:0000259" key="9">
    <source>
        <dbReference type="Pfam" id="PF05826"/>
    </source>
</evidence>
<dbReference type="Gene3D" id="1.20.90.10">
    <property type="entry name" value="Phospholipase A2 domain"/>
    <property type="match status" value="1"/>
</dbReference>
<evidence type="ECO:0000256" key="6">
    <source>
        <dbReference type="ARBA" id="ARBA00023098"/>
    </source>
</evidence>
<protein>
    <recommendedName>
        <fullName evidence="3">phospholipase A2</fullName>
        <ecNumber evidence="3">3.1.1.4</ecNumber>
    </recommendedName>
    <alternativeName>
        <fullName evidence="7">Phosphatidylcholine 2-acylhydrolase</fullName>
    </alternativeName>
</protein>
<reference evidence="10" key="1">
    <citation type="submission" date="2007-04" db="EMBL/GenBank/DDBJ databases">
        <title>Annotation of Pediculus humanus corporis strain USDA.</title>
        <authorList>
            <person name="Kirkness E."/>
            <person name="Hannick L."/>
            <person name="Hass B."/>
            <person name="Bruggner R."/>
            <person name="Lawson D."/>
            <person name="Bidwell S."/>
            <person name="Joardar V."/>
            <person name="Caler E."/>
            <person name="Walenz B."/>
            <person name="Inman J."/>
            <person name="Schobel S."/>
            <person name="Galinsky K."/>
            <person name="Amedeo P."/>
            <person name="Strausberg R."/>
        </authorList>
    </citation>
    <scope>NUCLEOTIDE SEQUENCE</scope>
    <source>
        <strain evidence="10">USDA</strain>
    </source>
</reference>
<feature type="compositionally biased region" description="Gly residues" evidence="8">
    <location>
        <begin position="12"/>
        <end position="32"/>
    </location>
</feature>
<keyword evidence="5" id="KW-0442">Lipid degradation</keyword>
<feature type="region of interest" description="Disordered" evidence="8">
    <location>
        <begin position="1"/>
        <end position="34"/>
    </location>
</feature>
<dbReference type="GO" id="GO:0050482">
    <property type="term" value="P:arachidonate secretion"/>
    <property type="evidence" value="ECO:0007669"/>
    <property type="project" value="InterPro"/>
</dbReference>
<reference evidence="11" key="3">
    <citation type="submission" date="2021-02" db="UniProtKB">
        <authorList>
            <consortium name="EnsemblMetazoa"/>
        </authorList>
    </citation>
    <scope>IDENTIFICATION</scope>
    <source>
        <strain evidence="11">USDA</strain>
    </source>
</reference>
<comment type="cofactor">
    <cofactor evidence="1">
        <name>Ca(2+)</name>
        <dbReference type="ChEBI" id="CHEBI:29108"/>
    </cofactor>
</comment>
<evidence type="ECO:0000313" key="12">
    <source>
        <dbReference type="Proteomes" id="UP000009046"/>
    </source>
</evidence>
<dbReference type="GO" id="GO:0004623">
    <property type="term" value="F:phospholipase A2 activity"/>
    <property type="evidence" value="ECO:0007669"/>
    <property type="project" value="UniProtKB-EC"/>
</dbReference>
<evidence type="ECO:0000256" key="4">
    <source>
        <dbReference type="ARBA" id="ARBA00022525"/>
    </source>
</evidence>
<dbReference type="EMBL" id="AAZO01005472">
    <property type="status" value="NOT_ANNOTATED_CDS"/>
    <property type="molecule type" value="Genomic_DNA"/>
</dbReference>
<dbReference type="PROSITE" id="PS00118">
    <property type="entry name" value="PA2_HIS"/>
    <property type="match status" value="1"/>
</dbReference>
<dbReference type="Pfam" id="PF05826">
    <property type="entry name" value="Phospholip_A2_2"/>
    <property type="match status" value="1"/>
</dbReference>